<dbReference type="EMBL" id="CDMZ01000955">
    <property type="protein sequence ID" value="CEM24575.1"/>
    <property type="molecule type" value="Genomic_DNA"/>
</dbReference>
<feature type="region of interest" description="Disordered" evidence="7">
    <location>
        <begin position="128"/>
        <end position="156"/>
    </location>
</feature>
<dbReference type="Gene3D" id="3.40.50.150">
    <property type="entry name" value="Vaccinia Virus protein VP39"/>
    <property type="match status" value="1"/>
</dbReference>
<dbReference type="Pfam" id="PF22528">
    <property type="entry name" value="PRMT_C"/>
    <property type="match status" value="2"/>
</dbReference>
<dbReference type="Gene3D" id="2.70.160.11">
    <property type="entry name" value="Hnrnp arginine n-methyltransferase1"/>
    <property type="match status" value="1"/>
</dbReference>
<dbReference type="InterPro" id="IPR055135">
    <property type="entry name" value="PRMT_dom"/>
</dbReference>
<dbReference type="GO" id="GO:0035242">
    <property type="term" value="F:protein-arginine omega-N asymmetric methyltransferase activity"/>
    <property type="evidence" value="ECO:0007669"/>
    <property type="project" value="UniProtKB-EC"/>
</dbReference>
<keyword evidence="2 6" id="KW-0808">Transferase</keyword>
<dbReference type="PROSITE" id="PS51678">
    <property type="entry name" value="SAM_MT_PRMT"/>
    <property type="match status" value="1"/>
</dbReference>
<dbReference type="PhylomeDB" id="A0A0G4G7J9"/>
<name>A0A0G4G7J9_9ALVE</name>
<organism evidence="9">
    <name type="scientific">Chromera velia CCMP2878</name>
    <dbReference type="NCBI Taxonomy" id="1169474"/>
    <lineage>
        <taxon>Eukaryota</taxon>
        <taxon>Sar</taxon>
        <taxon>Alveolata</taxon>
        <taxon>Colpodellida</taxon>
        <taxon>Chromeraceae</taxon>
        <taxon>Chromera</taxon>
    </lineage>
</organism>
<dbReference type="SUPFAM" id="SSF57667">
    <property type="entry name" value="beta-beta-alpha zinc fingers"/>
    <property type="match status" value="1"/>
</dbReference>
<evidence type="ECO:0000256" key="2">
    <source>
        <dbReference type="ARBA" id="ARBA00022679"/>
    </source>
</evidence>
<dbReference type="SUPFAM" id="SSF53335">
    <property type="entry name" value="S-adenosyl-L-methionine-dependent methyltransferases"/>
    <property type="match status" value="1"/>
</dbReference>
<sequence>MADPDLSDGSDDWEGQESDEELDLAFSIFDDFSAEDSDAVWNHMKDKCGLDLSVVSKQLTQSGKEFDEYARMTLVNYLRKHAVKNDAEHARQLVASIGPQSAFWEDEEYLKPQIGDDRLLWDDFKWSSSENSSETGGGTRNVQETQPNAAPKTAGAAAAAAAAGASVSGAPPSGHHAFKDKVLVEEMDPSVLDQAEKVRNLMAEEGGGEQETEGKGVNGKPSGSSSSSSNPPAVPKGEGGGWRGRAVLTKTGDFDLSGVFEKEDDVGYFESYAHDDIHRTMLRDRVRTLSYQRFILGNPDVFKDKIVVDVGCGSGILSMFAVQAGAKKVVALEAAPPMAEKARKVVKANGFEDQISIFCSKVEELHLLFEGDPSECRVRQATKEEAEAAEASQSPAFFRCDAVVSEWMGYCLFYENMLFSVINVRDRWLRDGGMMVPNVCTVGAQTLNMMERLQEDLYAFGNKQDTYGLDLSLLNPPAARVFHTPEVIDVEQRKLTSTPLELCRVDLNHASSEQIRGFRVPFDLDTDNKTDTATSLCLYFDIIFHSSRKFEASKVGGPEVIYMDPASDGHDALPYPPRGFSSSSKGKGMRYFQTGGPDPWKTQGGEGNATSWGESGKEAGEEKGQPKSTTVTFSTSASFEPTHWKQTVLHLHDPADPKPLSLSADGTEQKLTGFLSIAPNSKHSRHIDIAVEVREAWTDMGKKLAPFVNFFELH</sequence>
<feature type="region of interest" description="Disordered" evidence="7">
    <location>
        <begin position="594"/>
        <end position="631"/>
    </location>
</feature>
<comment type="catalytic activity">
    <reaction evidence="5">
        <text>L-arginyl-[protein] + S-adenosyl-L-methionine = N(omega)-methyl-L-arginyl-[protein] + S-adenosyl-L-homocysteine + H(+)</text>
        <dbReference type="Rhea" id="RHEA:48100"/>
        <dbReference type="Rhea" id="RHEA-COMP:10532"/>
        <dbReference type="Rhea" id="RHEA-COMP:11990"/>
        <dbReference type="ChEBI" id="CHEBI:15378"/>
        <dbReference type="ChEBI" id="CHEBI:29965"/>
        <dbReference type="ChEBI" id="CHEBI:57856"/>
        <dbReference type="ChEBI" id="CHEBI:59789"/>
        <dbReference type="ChEBI" id="CHEBI:65280"/>
    </reaction>
    <physiologicalReaction direction="left-to-right" evidence="5">
        <dbReference type="Rhea" id="RHEA:48101"/>
    </physiologicalReaction>
</comment>
<evidence type="ECO:0000256" key="1">
    <source>
        <dbReference type="ARBA" id="ARBA00022603"/>
    </source>
</evidence>
<feature type="region of interest" description="Disordered" evidence="7">
    <location>
        <begin position="205"/>
        <end position="245"/>
    </location>
</feature>
<dbReference type="GO" id="GO:0042054">
    <property type="term" value="F:histone methyltransferase activity"/>
    <property type="evidence" value="ECO:0007669"/>
    <property type="project" value="TreeGrafter"/>
</dbReference>
<dbReference type="CDD" id="cd02440">
    <property type="entry name" value="AdoMet_MTases"/>
    <property type="match status" value="1"/>
</dbReference>
<keyword evidence="1 6" id="KW-0489">Methyltransferase</keyword>
<evidence type="ECO:0000256" key="4">
    <source>
        <dbReference type="ARBA" id="ARBA00047384"/>
    </source>
</evidence>
<evidence type="ECO:0000313" key="9">
    <source>
        <dbReference type="EMBL" id="CEM24575.1"/>
    </source>
</evidence>
<dbReference type="InterPro" id="IPR025799">
    <property type="entry name" value="Arg_MeTrfase"/>
</dbReference>
<protein>
    <recommendedName>
        <fullName evidence="8">Protein arginine N-methyltransferase domain-containing protein</fullName>
    </recommendedName>
</protein>
<accession>A0A0G4G7J9</accession>
<feature type="domain" description="Protein arginine N-methyltransferase" evidence="8">
    <location>
        <begin position="627"/>
        <end position="692"/>
    </location>
</feature>
<dbReference type="InterPro" id="IPR029063">
    <property type="entry name" value="SAM-dependent_MTases_sf"/>
</dbReference>
<reference evidence="9" key="1">
    <citation type="submission" date="2014-11" db="EMBL/GenBank/DDBJ databases">
        <authorList>
            <person name="Otto D Thomas"/>
            <person name="Naeem Raeece"/>
        </authorList>
    </citation>
    <scope>NUCLEOTIDE SEQUENCE</scope>
</reference>
<comment type="catalytic activity">
    <reaction evidence="4">
        <text>L-arginyl-[protein] + 2 S-adenosyl-L-methionine = N(omega),N(omega)-dimethyl-L-arginyl-[protein] + 2 S-adenosyl-L-homocysteine + 2 H(+)</text>
        <dbReference type="Rhea" id="RHEA:48096"/>
        <dbReference type="Rhea" id="RHEA-COMP:10532"/>
        <dbReference type="Rhea" id="RHEA-COMP:11991"/>
        <dbReference type="ChEBI" id="CHEBI:15378"/>
        <dbReference type="ChEBI" id="CHEBI:29965"/>
        <dbReference type="ChEBI" id="CHEBI:57856"/>
        <dbReference type="ChEBI" id="CHEBI:59789"/>
        <dbReference type="ChEBI" id="CHEBI:61897"/>
        <dbReference type="EC" id="2.1.1.319"/>
    </reaction>
    <physiologicalReaction direction="left-to-right" evidence="4">
        <dbReference type="Rhea" id="RHEA:48097"/>
    </physiologicalReaction>
</comment>
<gene>
    <name evidence="9" type="ORF">Cvel_20615</name>
</gene>
<evidence type="ECO:0000259" key="8">
    <source>
        <dbReference type="Pfam" id="PF22528"/>
    </source>
</evidence>
<feature type="compositionally biased region" description="Low complexity" evidence="7">
    <location>
        <begin position="218"/>
        <end position="231"/>
    </location>
</feature>
<dbReference type="GO" id="GO:0032259">
    <property type="term" value="P:methylation"/>
    <property type="evidence" value="ECO:0007669"/>
    <property type="project" value="UniProtKB-KW"/>
</dbReference>
<dbReference type="Pfam" id="PF06325">
    <property type="entry name" value="PrmA"/>
    <property type="match status" value="1"/>
</dbReference>
<dbReference type="InterPro" id="IPR036236">
    <property type="entry name" value="Znf_C2H2_sf"/>
</dbReference>
<evidence type="ECO:0000256" key="3">
    <source>
        <dbReference type="ARBA" id="ARBA00022691"/>
    </source>
</evidence>
<feature type="compositionally biased region" description="Basic and acidic residues" evidence="7">
    <location>
        <begin position="615"/>
        <end position="625"/>
    </location>
</feature>
<dbReference type="PANTHER" id="PTHR11006:SF4">
    <property type="entry name" value="PROTEIN ARGININE N-METHYLTRANSFERASE 7"/>
    <property type="match status" value="1"/>
</dbReference>
<dbReference type="VEuPathDB" id="CryptoDB:Cvel_20615"/>
<keyword evidence="3 6" id="KW-0949">S-adenosyl-L-methionine</keyword>
<evidence type="ECO:0000256" key="5">
    <source>
        <dbReference type="ARBA" id="ARBA00049303"/>
    </source>
</evidence>
<feature type="domain" description="Protein arginine N-methyltransferase" evidence="8">
    <location>
        <begin position="464"/>
        <end position="548"/>
    </location>
</feature>
<dbReference type="PANTHER" id="PTHR11006">
    <property type="entry name" value="PROTEIN ARGININE N-METHYLTRANSFERASE"/>
    <property type="match status" value="1"/>
</dbReference>
<dbReference type="AlphaFoldDB" id="A0A0G4G7J9"/>
<evidence type="ECO:0000256" key="6">
    <source>
        <dbReference type="PROSITE-ProRule" id="PRU01015"/>
    </source>
</evidence>
<proteinExistence type="predicted"/>
<evidence type="ECO:0000256" key="7">
    <source>
        <dbReference type="SAM" id="MobiDB-lite"/>
    </source>
</evidence>